<protein>
    <submittedName>
        <fullName evidence="2">GNAT family N-acetyltransferase</fullName>
        <ecNumber evidence="2">2.3.-.-</ecNumber>
    </submittedName>
</protein>
<evidence type="ECO:0000313" key="2">
    <source>
        <dbReference type="EMBL" id="MFE8700686.1"/>
    </source>
</evidence>
<keyword evidence="3" id="KW-1185">Reference proteome</keyword>
<evidence type="ECO:0000313" key="3">
    <source>
        <dbReference type="Proteomes" id="UP001601059"/>
    </source>
</evidence>
<evidence type="ECO:0000259" key="1">
    <source>
        <dbReference type="PROSITE" id="PS51186"/>
    </source>
</evidence>
<dbReference type="PROSITE" id="PS51186">
    <property type="entry name" value="GNAT"/>
    <property type="match status" value="1"/>
</dbReference>
<proteinExistence type="predicted"/>
<dbReference type="PANTHER" id="PTHR43792">
    <property type="entry name" value="GNAT FAMILY, PUTATIVE (AFU_ORTHOLOGUE AFUA_3G00765)-RELATED-RELATED"/>
    <property type="match status" value="1"/>
</dbReference>
<gene>
    <name evidence="2" type="ORF">ACFYKX_08680</name>
</gene>
<dbReference type="GO" id="GO:0016746">
    <property type="term" value="F:acyltransferase activity"/>
    <property type="evidence" value="ECO:0007669"/>
    <property type="project" value="UniProtKB-KW"/>
</dbReference>
<dbReference type="InterPro" id="IPR051531">
    <property type="entry name" value="N-acetyltransferase"/>
</dbReference>
<dbReference type="EC" id="2.3.-.-" evidence="2"/>
<name>A0ABW6K8Z4_9BACI</name>
<keyword evidence="2" id="KW-0808">Transferase</keyword>
<accession>A0ABW6K8Z4</accession>
<comment type="caution">
    <text evidence="2">The sequence shown here is derived from an EMBL/GenBank/DDBJ whole genome shotgun (WGS) entry which is preliminary data.</text>
</comment>
<organism evidence="2 3">
    <name type="scientific">Cytobacillus spartinae</name>
    <dbReference type="NCBI Taxonomy" id="3299023"/>
    <lineage>
        <taxon>Bacteria</taxon>
        <taxon>Bacillati</taxon>
        <taxon>Bacillota</taxon>
        <taxon>Bacilli</taxon>
        <taxon>Bacillales</taxon>
        <taxon>Bacillaceae</taxon>
        <taxon>Cytobacillus</taxon>
    </lineage>
</organism>
<reference evidence="2 3" key="1">
    <citation type="submission" date="2024-08" db="EMBL/GenBank/DDBJ databases">
        <title>Two novel Cytobacillus novel species.</title>
        <authorList>
            <person name="Liu G."/>
        </authorList>
    </citation>
    <scope>NUCLEOTIDE SEQUENCE [LARGE SCALE GENOMIC DNA]</scope>
    <source>
        <strain evidence="2 3">FJAT-54145</strain>
    </source>
</reference>
<dbReference type="Pfam" id="PF13302">
    <property type="entry name" value="Acetyltransf_3"/>
    <property type="match status" value="1"/>
</dbReference>
<dbReference type="SUPFAM" id="SSF55729">
    <property type="entry name" value="Acyl-CoA N-acyltransferases (Nat)"/>
    <property type="match status" value="1"/>
</dbReference>
<dbReference type="InterPro" id="IPR016181">
    <property type="entry name" value="Acyl_CoA_acyltransferase"/>
</dbReference>
<feature type="domain" description="N-acetyltransferase" evidence="1">
    <location>
        <begin position="12"/>
        <end position="170"/>
    </location>
</feature>
<dbReference type="Proteomes" id="UP001601059">
    <property type="component" value="Unassembled WGS sequence"/>
</dbReference>
<dbReference type="EMBL" id="JBIACK010000003">
    <property type="protein sequence ID" value="MFE8700686.1"/>
    <property type="molecule type" value="Genomic_DNA"/>
</dbReference>
<dbReference type="Gene3D" id="3.40.630.30">
    <property type="match status" value="1"/>
</dbReference>
<dbReference type="RefSeq" id="WP_389360111.1">
    <property type="nucleotide sequence ID" value="NZ_JBIACK010000003.1"/>
</dbReference>
<keyword evidence="2" id="KW-0012">Acyltransferase</keyword>
<dbReference type="InterPro" id="IPR000182">
    <property type="entry name" value="GNAT_dom"/>
</dbReference>
<sequence length="178" mass="21162">MKLSNPFSTERMNFRLLTMDDLEVVYRQFSDPDMCKYFSEPPVDLKEAKEIIEHYKDPEGKGFLRYGMFDKSTNAFIGTVGYHYWDPNRKQVEIGYDIWKDYWRQGYISEALPPLIKICFNYLDVDFVYILTHPENHASIKSVTKLGFIECPPLREIDVEPQICLKLPRIEWNNRLSF</sequence>